<comment type="caution">
    <text evidence="1">The sequence shown here is derived from an EMBL/GenBank/DDBJ whole genome shotgun (WGS) entry which is preliminary data.</text>
</comment>
<dbReference type="AlphaFoldDB" id="A0AAJ2PNC6"/>
<sequence>MPIVDRLAGDEEASLRACEVLELLALAGSGDARQGLRAYVRKGEHWVRVLESLAACWPLEWWVDLGDVARARIGAEAELPWFSEPWTRFGIEVQSRPFVPRPSLAGLSTAELLALLADTRAEGATKVDALRALNGREPAEGLIPLVPSLGTSDGRRPLPLLRRVVECLGALAVPAAHGWAQEDRHWLAQLGADVLADHAGPEAVPGLVNELAEQWSARTWCGPDRTARRLARFGPDAAGAVPYLRRFWLHTPHSYERTAYLEALGTIDRDGLEHLYAESLWDCEETTRLLGITSAPASPETLGRIAVLRDDPMETTEVRAAARARLAAPTGRLS</sequence>
<dbReference type="RefSeq" id="WP_319691429.1">
    <property type="nucleotide sequence ID" value="NZ_JARAWN010000058.1"/>
</dbReference>
<accession>A0AAJ2PNC6</accession>
<organism evidence="1 2">
    <name type="scientific">Streptomyces europaeiscabiei</name>
    <dbReference type="NCBI Taxonomy" id="146819"/>
    <lineage>
        <taxon>Bacteria</taxon>
        <taxon>Bacillati</taxon>
        <taxon>Actinomycetota</taxon>
        <taxon>Actinomycetes</taxon>
        <taxon>Kitasatosporales</taxon>
        <taxon>Streptomycetaceae</taxon>
        <taxon>Streptomyces</taxon>
    </lineage>
</organism>
<evidence type="ECO:0000313" key="2">
    <source>
        <dbReference type="Proteomes" id="UP001273589"/>
    </source>
</evidence>
<protein>
    <submittedName>
        <fullName evidence="1">Uncharacterized protein</fullName>
    </submittedName>
</protein>
<name>A0AAJ2PNC6_9ACTN</name>
<gene>
    <name evidence="1" type="ORF">PV367_12775</name>
</gene>
<reference evidence="1" key="1">
    <citation type="journal article" date="2023" name="Microb. Genom.">
        <title>Mesoterricola silvestris gen. nov., sp. nov., Mesoterricola sediminis sp. nov., Geothrix oryzae sp. nov., Geothrix edaphica sp. nov., Geothrix rubra sp. nov., and Geothrix limicola sp. nov., six novel members of Acidobacteriota isolated from soils.</title>
        <authorList>
            <person name="Weisberg A.J."/>
            <person name="Pearce E."/>
            <person name="Kramer C.G."/>
            <person name="Chang J.H."/>
            <person name="Clarke C.R."/>
        </authorList>
    </citation>
    <scope>NUCLEOTIDE SEQUENCE</scope>
    <source>
        <strain evidence="1">ND06-05F</strain>
    </source>
</reference>
<proteinExistence type="predicted"/>
<dbReference type="Proteomes" id="UP001273589">
    <property type="component" value="Unassembled WGS sequence"/>
</dbReference>
<dbReference type="EMBL" id="JARAWN010000058">
    <property type="protein sequence ID" value="MDX3130647.1"/>
    <property type="molecule type" value="Genomic_DNA"/>
</dbReference>
<evidence type="ECO:0000313" key="1">
    <source>
        <dbReference type="EMBL" id="MDX3130647.1"/>
    </source>
</evidence>